<keyword evidence="8" id="KW-0378">Hydrolase</keyword>
<dbReference type="UniPathway" id="UPA00219"/>
<organism evidence="15 16">
    <name type="scientific">Desulfarculus baarsii (strain ATCC 33931 / DSM 2075 / LMG 7858 / VKM B-1802 / 2st14)</name>
    <dbReference type="NCBI Taxonomy" id="644282"/>
    <lineage>
        <taxon>Bacteria</taxon>
        <taxon>Pseudomonadati</taxon>
        <taxon>Thermodesulfobacteriota</taxon>
        <taxon>Desulfarculia</taxon>
        <taxon>Desulfarculales</taxon>
        <taxon>Desulfarculaceae</taxon>
        <taxon>Desulfarculus</taxon>
    </lineage>
</organism>
<dbReference type="InterPro" id="IPR050396">
    <property type="entry name" value="Glycosyltr_51/Transpeptidase"/>
</dbReference>
<evidence type="ECO:0000313" key="15">
    <source>
        <dbReference type="EMBL" id="ADK84544.1"/>
    </source>
</evidence>
<evidence type="ECO:0000256" key="3">
    <source>
        <dbReference type="ARBA" id="ARBA00007739"/>
    </source>
</evidence>
<evidence type="ECO:0000313" key="16">
    <source>
        <dbReference type="Proteomes" id="UP000009047"/>
    </source>
</evidence>
<evidence type="ECO:0000256" key="9">
    <source>
        <dbReference type="ARBA" id="ARBA00023268"/>
    </source>
</evidence>
<dbReference type="STRING" id="644282.Deba_1176"/>
<feature type="domain" description="Penicillin-binding C-terminal" evidence="14">
    <location>
        <begin position="629"/>
        <end position="707"/>
    </location>
</feature>
<evidence type="ECO:0000259" key="13">
    <source>
        <dbReference type="Pfam" id="PF00912"/>
    </source>
</evidence>
<protein>
    <recommendedName>
        <fullName evidence="10">peptidoglycan glycosyltransferase</fullName>
        <ecNumber evidence="10">2.4.99.28</ecNumber>
    </recommendedName>
</protein>
<keyword evidence="16" id="KW-1185">Reference proteome</keyword>
<evidence type="ECO:0000256" key="11">
    <source>
        <dbReference type="ARBA" id="ARBA00049902"/>
    </source>
</evidence>
<dbReference type="GO" id="GO:0006508">
    <property type="term" value="P:proteolysis"/>
    <property type="evidence" value="ECO:0007669"/>
    <property type="project" value="UniProtKB-KW"/>
</dbReference>
<keyword evidence="6 15" id="KW-0328">Glycosyltransferase</keyword>
<dbReference type="GO" id="GO:0008658">
    <property type="term" value="F:penicillin binding"/>
    <property type="evidence" value="ECO:0007669"/>
    <property type="project" value="InterPro"/>
</dbReference>
<comment type="catalytic activity">
    <reaction evidence="11">
        <text>[GlcNAc-(1-&gt;4)-Mur2Ac(oyl-L-Ala-gamma-D-Glu-L-Lys-D-Ala-D-Ala)](n)-di-trans,octa-cis-undecaprenyl diphosphate + beta-D-GlcNAc-(1-&gt;4)-Mur2Ac(oyl-L-Ala-gamma-D-Glu-L-Lys-D-Ala-D-Ala)-di-trans,octa-cis-undecaprenyl diphosphate = [GlcNAc-(1-&gt;4)-Mur2Ac(oyl-L-Ala-gamma-D-Glu-L-Lys-D-Ala-D-Ala)](n+1)-di-trans,octa-cis-undecaprenyl diphosphate + di-trans,octa-cis-undecaprenyl diphosphate + H(+)</text>
        <dbReference type="Rhea" id="RHEA:23708"/>
        <dbReference type="Rhea" id="RHEA-COMP:9602"/>
        <dbReference type="Rhea" id="RHEA-COMP:9603"/>
        <dbReference type="ChEBI" id="CHEBI:15378"/>
        <dbReference type="ChEBI" id="CHEBI:58405"/>
        <dbReference type="ChEBI" id="CHEBI:60033"/>
        <dbReference type="ChEBI" id="CHEBI:78435"/>
        <dbReference type="EC" id="2.4.99.28"/>
    </reaction>
</comment>
<dbReference type="InterPro" id="IPR023346">
    <property type="entry name" value="Lysozyme-like_dom_sf"/>
</dbReference>
<dbReference type="AlphaFoldDB" id="E1QFT4"/>
<evidence type="ECO:0000259" key="12">
    <source>
        <dbReference type="Pfam" id="PF00905"/>
    </source>
</evidence>
<dbReference type="GO" id="GO:0009252">
    <property type="term" value="P:peptidoglycan biosynthetic process"/>
    <property type="evidence" value="ECO:0007669"/>
    <property type="project" value="UniProtKB-UniPathway"/>
</dbReference>
<dbReference type="eggNOG" id="COG4953">
    <property type="taxonomic scope" value="Bacteria"/>
</dbReference>
<dbReference type="EMBL" id="CP002085">
    <property type="protein sequence ID" value="ADK84544.1"/>
    <property type="molecule type" value="Genomic_DNA"/>
</dbReference>
<dbReference type="Gene3D" id="3.40.710.10">
    <property type="entry name" value="DD-peptidase/beta-lactamase superfamily"/>
    <property type="match status" value="1"/>
</dbReference>
<comment type="pathway">
    <text evidence="1">Cell wall biogenesis; peptidoglycan biosynthesis.</text>
</comment>
<evidence type="ECO:0000256" key="10">
    <source>
        <dbReference type="ARBA" id="ARBA00044770"/>
    </source>
</evidence>
<comment type="similarity">
    <text evidence="2">In the C-terminal section; belongs to the transpeptidase family.</text>
</comment>
<dbReference type="Gene3D" id="1.10.3810.10">
    <property type="entry name" value="Biosynthetic peptidoglycan transglycosylase-like"/>
    <property type="match status" value="1"/>
</dbReference>
<dbReference type="GO" id="GO:0030288">
    <property type="term" value="C:outer membrane-bounded periplasmic space"/>
    <property type="evidence" value="ECO:0007669"/>
    <property type="project" value="TreeGrafter"/>
</dbReference>
<dbReference type="InterPro" id="IPR009647">
    <property type="entry name" value="PBP_C"/>
</dbReference>
<evidence type="ECO:0000259" key="14">
    <source>
        <dbReference type="Pfam" id="PF06832"/>
    </source>
</evidence>
<sequence>MKKRLIGLALATALLPLALWGVIALWPGQLPAEGYGPAKDRLILAADGQILAQLANPLTRQGPWTPTSEITPLLRAALIAAEDRRFYAHPGVDPLALGRAAWQWLRAGRVVSGGSTISMQLARLLRPQRRTLAAKLDEAATALWLEARLGKDEILGQYLNRAPFGGPLVGVGAASRLLLGKAPQRLAPHEAALLAALPKNPSGLLAKSQRPRLKARRDAILRAMAQAGVLDRAALARALAAPVEVGAPPPRPSAPHFARALARRLPPDAPAATPTFIDPELQAALSALAAEHVRQGRELGMRQAAILVLRNSDRAVLAWVGSADWQDPNAGQVDGVLAPRQPGSALKPFIYALALERGHTLAERLADEPLGLATAGGVFRPVDYDGRHRGMVSLRVALASSLNLPALRLVDKLGQPRVLAGLRGLGLALPRAADHYGLGLALGNGEVSLLDLTVAYAALAAGGRWAPARLWPGQAPAVERQALDPAACRLIADVLADDQARALGFGRHSLLELPFPAAVKTGTSQHFRDNWCLGFTADYTVGVWVGDFAGRPMRGVSGLSGAGPLWRKAMMFLHRRAPGALPPWPPGVRRLRVRADSGQLAGPDCQRTVEEYFMAGFGPAGRRSPGHQASDATPQPGLELVRPTHGAVYALDPDLPAGLQVLACQAKAPGPVSAARWLLDGQELPAEGDPLHRRAPLRPGRHVLELVVSGPWGRATARAAFDVLPRPPASAAGQAL</sequence>
<dbReference type="RefSeq" id="WP_013257998.1">
    <property type="nucleotide sequence ID" value="NC_014365.1"/>
</dbReference>
<dbReference type="Pfam" id="PF00905">
    <property type="entry name" value="Transpeptidase"/>
    <property type="match status" value="1"/>
</dbReference>
<reference evidence="15 16" key="1">
    <citation type="journal article" date="2010" name="Stand. Genomic Sci.">
        <title>Complete genome sequence of Desulfarculus baarsii type strain (2st14).</title>
        <authorList>
            <person name="Sun H."/>
            <person name="Spring S."/>
            <person name="Lapidus A."/>
            <person name="Davenport K."/>
            <person name="Del Rio T.G."/>
            <person name="Tice H."/>
            <person name="Nolan M."/>
            <person name="Copeland A."/>
            <person name="Cheng J.F."/>
            <person name="Lucas S."/>
            <person name="Tapia R."/>
            <person name="Goodwin L."/>
            <person name="Pitluck S."/>
            <person name="Ivanova N."/>
            <person name="Pagani I."/>
            <person name="Mavromatis K."/>
            <person name="Ovchinnikova G."/>
            <person name="Pati A."/>
            <person name="Chen A."/>
            <person name="Palaniappan K."/>
            <person name="Hauser L."/>
            <person name="Chang Y.J."/>
            <person name="Jeffries C.D."/>
            <person name="Detter J.C."/>
            <person name="Han C."/>
            <person name="Rohde M."/>
            <person name="Brambilla E."/>
            <person name="Goker M."/>
            <person name="Woyke T."/>
            <person name="Bristow J."/>
            <person name="Eisen J.A."/>
            <person name="Markowitz V."/>
            <person name="Hugenholtz P."/>
            <person name="Kyrpides N.C."/>
            <person name="Klenk H.P."/>
            <person name="Land M."/>
        </authorList>
    </citation>
    <scope>NUCLEOTIDE SEQUENCE [LARGE SCALE GENOMIC DNA]</scope>
    <source>
        <strain evidence="16">ATCC 33931 / DSM 2075 / LMG 7858 / VKM B-1802 / 2st14</strain>
    </source>
</reference>
<dbReference type="Proteomes" id="UP000009047">
    <property type="component" value="Chromosome"/>
</dbReference>
<dbReference type="HOGENOM" id="CLU_006354_7_1_7"/>
<evidence type="ECO:0000256" key="5">
    <source>
        <dbReference type="ARBA" id="ARBA00022670"/>
    </source>
</evidence>
<dbReference type="Pfam" id="PF00912">
    <property type="entry name" value="Transgly"/>
    <property type="match status" value="1"/>
</dbReference>
<feature type="domain" description="Glycosyl transferase family 51" evidence="13">
    <location>
        <begin position="49"/>
        <end position="224"/>
    </location>
</feature>
<dbReference type="OrthoDB" id="9766909at2"/>
<evidence type="ECO:0000256" key="4">
    <source>
        <dbReference type="ARBA" id="ARBA00022645"/>
    </source>
</evidence>
<keyword evidence="4" id="KW-0121">Carboxypeptidase</keyword>
<dbReference type="CAZy" id="GT51">
    <property type="family name" value="Glycosyltransferase Family 51"/>
</dbReference>
<dbReference type="GO" id="GO:0008955">
    <property type="term" value="F:peptidoglycan glycosyltransferase activity"/>
    <property type="evidence" value="ECO:0007669"/>
    <property type="project" value="UniProtKB-EC"/>
</dbReference>
<dbReference type="InterPro" id="IPR001264">
    <property type="entry name" value="Glyco_trans_51"/>
</dbReference>
<keyword evidence="5" id="KW-0645">Protease</keyword>
<dbReference type="EC" id="2.4.99.28" evidence="10"/>
<proteinExistence type="inferred from homology"/>
<evidence type="ECO:0000256" key="6">
    <source>
        <dbReference type="ARBA" id="ARBA00022676"/>
    </source>
</evidence>
<dbReference type="InterPro" id="IPR036950">
    <property type="entry name" value="PBP_transglycosylase"/>
</dbReference>
<gene>
    <name evidence="15" type="ordered locus">Deba_1176</name>
</gene>
<dbReference type="InterPro" id="IPR012338">
    <property type="entry name" value="Beta-lactam/transpept-like"/>
</dbReference>
<evidence type="ECO:0000256" key="1">
    <source>
        <dbReference type="ARBA" id="ARBA00004752"/>
    </source>
</evidence>
<comment type="similarity">
    <text evidence="3">In the N-terminal section; belongs to the glycosyltransferase 51 family.</text>
</comment>
<name>E1QFT4_DESB2</name>
<dbReference type="InterPro" id="IPR001460">
    <property type="entry name" value="PCN-bd_Tpept"/>
</dbReference>
<evidence type="ECO:0000256" key="8">
    <source>
        <dbReference type="ARBA" id="ARBA00022801"/>
    </source>
</evidence>
<dbReference type="SUPFAM" id="SSF56601">
    <property type="entry name" value="beta-lactamase/transpeptidase-like"/>
    <property type="match status" value="1"/>
</dbReference>
<dbReference type="PANTHER" id="PTHR32282:SF15">
    <property type="entry name" value="PENICILLIN-BINDING PROTEIN 1C"/>
    <property type="match status" value="1"/>
</dbReference>
<evidence type="ECO:0000256" key="2">
    <source>
        <dbReference type="ARBA" id="ARBA00007090"/>
    </source>
</evidence>
<evidence type="ECO:0000256" key="7">
    <source>
        <dbReference type="ARBA" id="ARBA00022679"/>
    </source>
</evidence>
<keyword evidence="7 15" id="KW-0808">Transferase</keyword>
<dbReference type="SUPFAM" id="SSF53955">
    <property type="entry name" value="Lysozyme-like"/>
    <property type="match status" value="1"/>
</dbReference>
<dbReference type="GO" id="GO:0004180">
    <property type="term" value="F:carboxypeptidase activity"/>
    <property type="evidence" value="ECO:0007669"/>
    <property type="project" value="UniProtKB-KW"/>
</dbReference>
<dbReference type="InterPro" id="IPR011815">
    <property type="entry name" value="PBP_1c"/>
</dbReference>
<dbReference type="KEGG" id="dbr:Deba_1176"/>
<dbReference type="NCBIfam" id="TIGR02073">
    <property type="entry name" value="PBP_1c"/>
    <property type="match status" value="1"/>
</dbReference>
<dbReference type="PANTHER" id="PTHR32282">
    <property type="entry name" value="BINDING PROTEIN TRANSPEPTIDASE, PUTATIVE-RELATED"/>
    <property type="match status" value="1"/>
</dbReference>
<feature type="domain" description="Penicillin-binding protein transpeptidase" evidence="12">
    <location>
        <begin position="305"/>
        <end position="530"/>
    </location>
</feature>
<accession>E1QFT4</accession>
<dbReference type="Pfam" id="PF06832">
    <property type="entry name" value="BiPBP_C"/>
    <property type="match status" value="1"/>
</dbReference>
<keyword evidence="9" id="KW-0511">Multifunctional enzyme</keyword>